<dbReference type="PaxDb" id="515619-EUBREC_2396"/>
<accession>C4ZF06</accession>
<dbReference type="AlphaFoldDB" id="C4ZF06"/>
<gene>
    <name evidence="1" type="ordered locus">EUBREC_2396</name>
</gene>
<sequence length="50" mass="6054">MLLMLLCICLILFLQWMLWVFIHYNRFLPFVLTTLYTCNQHLSSKSAIFN</sequence>
<reference evidence="1 2" key="1">
    <citation type="journal article" date="2009" name="Proc. Natl. Acad. Sci. U.S.A.">
        <title>Characterizing a model human gut microbiota composed of members of its two dominant bacterial phyla.</title>
        <authorList>
            <person name="Mahowald M.A."/>
            <person name="Rey F.E."/>
            <person name="Seedorf H."/>
            <person name="Turnbaugh P.J."/>
            <person name="Fulton R.S."/>
            <person name="Wollam A."/>
            <person name="Shah N."/>
            <person name="Wang C."/>
            <person name="Magrini V."/>
            <person name="Wilson R.K."/>
            <person name="Cantarel B.L."/>
            <person name="Coutinho P.M."/>
            <person name="Henrissat B."/>
            <person name="Crock L.W."/>
            <person name="Russell A."/>
            <person name="Verberkmoes N.C."/>
            <person name="Hettich R.L."/>
            <person name="Gordon J.I."/>
        </authorList>
    </citation>
    <scope>NUCLEOTIDE SEQUENCE [LARGE SCALE GENOMIC DNA]</scope>
    <source>
        <strain evidence="2">ATCC 33656 / DSM 3377 / JCM 17463 / KCTC 5835 / LMG 30912 / VPI 0990</strain>
    </source>
</reference>
<dbReference type="HOGENOM" id="CLU_3117980_0_0_9"/>
<evidence type="ECO:0000313" key="2">
    <source>
        <dbReference type="Proteomes" id="UP000001477"/>
    </source>
</evidence>
<name>C4ZF06_AGARV</name>
<proteinExistence type="predicted"/>
<organism evidence="1 2">
    <name type="scientific">Agathobacter rectalis (strain ATCC 33656 / DSM 3377 / JCM 17463 / KCTC 5835 / VPI 0990)</name>
    <name type="common">Eubacterium rectale</name>
    <dbReference type="NCBI Taxonomy" id="515619"/>
    <lineage>
        <taxon>Bacteria</taxon>
        <taxon>Bacillati</taxon>
        <taxon>Bacillota</taxon>
        <taxon>Clostridia</taxon>
        <taxon>Lachnospirales</taxon>
        <taxon>Lachnospiraceae</taxon>
        <taxon>Agathobacter</taxon>
    </lineage>
</organism>
<protein>
    <submittedName>
        <fullName evidence="1">Uncharacterized protein</fullName>
    </submittedName>
</protein>
<dbReference type="EMBL" id="CP001107">
    <property type="protein sequence ID" value="ACR76127.1"/>
    <property type="molecule type" value="Genomic_DNA"/>
</dbReference>
<dbReference type="Proteomes" id="UP000001477">
    <property type="component" value="Chromosome"/>
</dbReference>
<dbReference type="STRING" id="515619.EUBREC_2396"/>
<dbReference type="KEGG" id="ere:EUBREC_2396"/>
<evidence type="ECO:0000313" key="1">
    <source>
        <dbReference type="EMBL" id="ACR76127.1"/>
    </source>
</evidence>